<feature type="region of interest" description="Disordered" evidence="1">
    <location>
        <begin position="310"/>
        <end position="335"/>
    </location>
</feature>
<gene>
    <name evidence="2" type="ORF">CALVIDRAFT_568003</name>
</gene>
<evidence type="ECO:0000256" key="1">
    <source>
        <dbReference type="SAM" id="MobiDB-lite"/>
    </source>
</evidence>
<dbReference type="AlphaFoldDB" id="A0A167HJ89"/>
<dbReference type="Proteomes" id="UP000076738">
    <property type="component" value="Unassembled WGS sequence"/>
</dbReference>
<organism evidence="2 3">
    <name type="scientific">Calocera viscosa (strain TUFC12733)</name>
    <dbReference type="NCBI Taxonomy" id="1330018"/>
    <lineage>
        <taxon>Eukaryota</taxon>
        <taxon>Fungi</taxon>
        <taxon>Dikarya</taxon>
        <taxon>Basidiomycota</taxon>
        <taxon>Agaricomycotina</taxon>
        <taxon>Dacrymycetes</taxon>
        <taxon>Dacrymycetales</taxon>
        <taxon>Dacrymycetaceae</taxon>
        <taxon>Calocera</taxon>
    </lineage>
</organism>
<keyword evidence="3" id="KW-1185">Reference proteome</keyword>
<evidence type="ECO:0000313" key="2">
    <source>
        <dbReference type="EMBL" id="KZO91691.1"/>
    </source>
</evidence>
<protein>
    <submittedName>
        <fullName evidence="2">Uncharacterized protein</fullName>
    </submittedName>
</protein>
<accession>A0A167HJ89</accession>
<reference evidence="2 3" key="1">
    <citation type="journal article" date="2016" name="Mol. Biol. Evol.">
        <title>Comparative Genomics of Early-Diverging Mushroom-Forming Fungi Provides Insights into the Origins of Lignocellulose Decay Capabilities.</title>
        <authorList>
            <person name="Nagy L.G."/>
            <person name="Riley R."/>
            <person name="Tritt A."/>
            <person name="Adam C."/>
            <person name="Daum C."/>
            <person name="Floudas D."/>
            <person name="Sun H."/>
            <person name="Yadav J.S."/>
            <person name="Pangilinan J."/>
            <person name="Larsson K.H."/>
            <person name="Matsuura K."/>
            <person name="Barry K."/>
            <person name="Labutti K."/>
            <person name="Kuo R."/>
            <person name="Ohm R.A."/>
            <person name="Bhattacharya S.S."/>
            <person name="Shirouzu T."/>
            <person name="Yoshinaga Y."/>
            <person name="Martin F.M."/>
            <person name="Grigoriev I.V."/>
            <person name="Hibbett D.S."/>
        </authorList>
    </citation>
    <scope>NUCLEOTIDE SEQUENCE [LARGE SCALE GENOMIC DNA]</scope>
    <source>
        <strain evidence="2 3">TUFC12733</strain>
    </source>
</reference>
<feature type="compositionally biased region" description="Acidic residues" evidence="1">
    <location>
        <begin position="310"/>
        <end position="319"/>
    </location>
</feature>
<evidence type="ECO:0000313" key="3">
    <source>
        <dbReference type="Proteomes" id="UP000076738"/>
    </source>
</evidence>
<name>A0A167HJ89_CALVF</name>
<proteinExistence type="predicted"/>
<dbReference type="EMBL" id="KV417319">
    <property type="protein sequence ID" value="KZO91691.1"/>
    <property type="molecule type" value="Genomic_DNA"/>
</dbReference>
<sequence length="335" mass="38244">MNAATLNADILALVLDEVSDALTLYPTKQLFELAHTLRRVNRYANHRLEAATRFLCIPSRKALIHLMMSGFYPPNSLQTFHFHIDPRCVPAYFNALTHSIQNGRSALKRLIVNLRQDTSQELKLGTPMYPLPGMIKDIAVIGRADRDPAASLIIHLLSDRWDQERTRLAFWGVPELVYPSPSDLESSPLDHYTRPRLLRTDANVVLFLDNSTLPSDSTYIMNNIARVDRLRLIFAEDVRKEQIWRMQKCLPEWILNRTIQLYPTPRSGQCSMDWFAERIQDGTIWTMEGAPLPAMDDEVLDDEVLDDEVLDNEVLDNEGDTERGTSSSEDPQIVG</sequence>
<feature type="compositionally biased region" description="Polar residues" evidence="1">
    <location>
        <begin position="324"/>
        <end position="335"/>
    </location>
</feature>